<keyword evidence="1" id="KW-1133">Transmembrane helix</keyword>
<accession>A0A3P6SMY0</accession>
<evidence type="ECO:0000256" key="1">
    <source>
        <dbReference type="SAM" id="Phobius"/>
    </source>
</evidence>
<proteinExistence type="predicted"/>
<sequence length="113" mass="13192">MLFQDKHTNKYRPFKINEKPFVIIWSKHFGLFRTSARHPLNFLLIMEQPDYAMHEFNCTTNDEVVRWQKVFTDGFAKCGRGKCVSKEKLCKLIFLLLASLLSALRHISVGLST</sequence>
<dbReference type="OrthoDB" id="2272012at2759"/>
<evidence type="ECO:0000259" key="2">
    <source>
        <dbReference type="Pfam" id="PF25407"/>
    </source>
</evidence>
<dbReference type="AlphaFoldDB" id="A0A3P6SMY0"/>
<dbReference type="Proteomes" id="UP000281553">
    <property type="component" value="Unassembled WGS sequence"/>
</dbReference>
<evidence type="ECO:0000313" key="4">
    <source>
        <dbReference type="Proteomes" id="UP000281553"/>
    </source>
</evidence>
<keyword evidence="1" id="KW-0812">Transmembrane</keyword>
<gene>
    <name evidence="3" type="ORF">DILT_LOCUS2834</name>
</gene>
<feature type="transmembrane region" description="Helical" evidence="1">
    <location>
        <begin position="89"/>
        <end position="107"/>
    </location>
</feature>
<feature type="domain" description="PH-like" evidence="2">
    <location>
        <begin position="1"/>
        <end position="77"/>
    </location>
</feature>
<dbReference type="EMBL" id="UYRU01042697">
    <property type="protein sequence ID" value="VDK77252.1"/>
    <property type="molecule type" value="Genomic_DNA"/>
</dbReference>
<reference evidence="3 4" key="1">
    <citation type="submission" date="2018-11" db="EMBL/GenBank/DDBJ databases">
        <authorList>
            <consortium name="Pathogen Informatics"/>
        </authorList>
    </citation>
    <scope>NUCLEOTIDE SEQUENCE [LARGE SCALE GENOMIC DNA]</scope>
</reference>
<protein>
    <recommendedName>
        <fullName evidence="2">PH-like domain-containing protein</fullName>
    </recommendedName>
</protein>
<dbReference type="InterPro" id="IPR057616">
    <property type="entry name" value="PH_2_platyhelminthes"/>
</dbReference>
<dbReference type="Pfam" id="PF25407">
    <property type="entry name" value="PH_32"/>
    <property type="match status" value="1"/>
</dbReference>
<keyword evidence="1" id="KW-0472">Membrane</keyword>
<evidence type="ECO:0000313" key="3">
    <source>
        <dbReference type="EMBL" id="VDK77252.1"/>
    </source>
</evidence>
<keyword evidence="4" id="KW-1185">Reference proteome</keyword>
<organism evidence="3 4">
    <name type="scientific">Dibothriocephalus latus</name>
    <name type="common">Fish tapeworm</name>
    <name type="synonym">Diphyllobothrium latum</name>
    <dbReference type="NCBI Taxonomy" id="60516"/>
    <lineage>
        <taxon>Eukaryota</taxon>
        <taxon>Metazoa</taxon>
        <taxon>Spiralia</taxon>
        <taxon>Lophotrochozoa</taxon>
        <taxon>Platyhelminthes</taxon>
        <taxon>Cestoda</taxon>
        <taxon>Eucestoda</taxon>
        <taxon>Diphyllobothriidea</taxon>
        <taxon>Diphyllobothriidae</taxon>
        <taxon>Dibothriocephalus</taxon>
    </lineage>
</organism>
<name>A0A3P6SMY0_DIBLA</name>